<dbReference type="Pfam" id="PF11959">
    <property type="entry name" value="DUF3473"/>
    <property type="match status" value="1"/>
</dbReference>
<comment type="caution">
    <text evidence="6">The sequence shown here is derived from an EMBL/GenBank/DDBJ whole genome shotgun (WGS) entry which is preliminary data.</text>
</comment>
<comment type="similarity">
    <text evidence="2">Belongs to the polysaccharide deacetylase family.</text>
</comment>
<evidence type="ECO:0000256" key="1">
    <source>
        <dbReference type="ARBA" id="ARBA00003236"/>
    </source>
</evidence>
<comment type="function">
    <text evidence="1">Is involved in generating a small heat-stable compound (Nod), an acylated oligomer of N-acetylglucosamine, that stimulates mitosis in various plant protoplasts.</text>
</comment>
<organism evidence="6 7">
    <name type="scientific">Caulobacter rhizosphaerae</name>
    <dbReference type="NCBI Taxonomy" id="2010972"/>
    <lineage>
        <taxon>Bacteria</taxon>
        <taxon>Pseudomonadati</taxon>
        <taxon>Pseudomonadota</taxon>
        <taxon>Alphaproteobacteria</taxon>
        <taxon>Caulobacterales</taxon>
        <taxon>Caulobacteraceae</taxon>
        <taxon>Caulobacter</taxon>
    </lineage>
</organism>
<dbReference type="InterPro" id="IPR022560">
    <property type="entry name" value="DUF3473"/>
</dbReference>
<evidence type="ECO:0000256" key="3">
    <source>
        <dbReference type="ARBA" id="ARBA00020071"/>
    </source>
</evidence>
<dbReference type="EMBL" id="JAVDRL010000008">
    <property type="protein sequence ID" value="MDR6532253.1"/>
    <property type="molecule type" value="Genomic_DNA"/>
</dbReference>
<keyword evidence="7" id="KW-1185">Reference proteome</keyword>
<dbReference type="Gene3D" id="3.20.20.370">
    <property type="entry name" value="Glycoside hydrolase/deacetylase"/>
    <property type="match status" value="1"/>
</dbReference>
<dbReference type="CDD" id="cd10941">
    <property type="entry name" value="CE4_PuuE_HpPgdA_like_2"/>
    <property type="match status" value="1"/>
</dbReference>
<feature type="domain" description="NodB homology" evidence="5">
    <location>
        <begin position="1"/>
        <end position="182"/>
    </location>
</feature>
<dbReference type="NCBIfam" id="TIGR03006">
    <property type="entry name" value="pepcterm_polyde"/>
    <property type="match status" value="1"/>
</dbReference>
<evidence type="ECO:0000256" key="2">
    <source>
        <dbReference type="ARBA" id="ARBA00010973"/>
    </source>
</evidence>
<proteinExistence type="inferred from homology"/>
<dbReference type="PANTHER" id="PTHR47561:SF1">
    <property type="entry name" value="POLYSACCHARIDE DEACETYLASE FAMILY PROTEIN (AFU_ORTHOLOGUE AFUA_6G05030)"/>
    <property type="match status" value="1"/>
</dbReference>
<dbReference type="InterPro" id="IPR002509">
    <property type="entry name" value="NODB_dom"/>
</dbReference>
<accession>A0ABU1N1F5</accession>
<evidence type="ECO:0000313" key="6">
    <source>
        <dbReference type="EMBL" id="MDR6532253.1"/>
    </source>
</evidence>
<gene>
    <name evidence="6" type="ORF">J2800_003009</name>
</gene>
<evidence type="ECO:0000313" key="7">
    <source>
        <dbReference type="Proteomes" id="UP001262754"/>
    </source>
</evidence>
<evidence type="ECO:0000259" key="5">
    <source>
        <dbReference type="PROSITE" id="PS51677"/>
    </source>
</evidence>
<dbReference type="PROSITE" id="PS51677">
    <property type="entry name" value="NODB"/>
    <property type="match status" value="1"/>
</dbReference>
<reference evidence="6 7" key="1">
    <citation type="submission" date="2023-07" db="EMBL/GenBank/DDBJ databases">
        <title>Sorghum-associated microbial communities from plants grown in Nebraska, USA.</title>
        <authorList>
            <person name="Schachtman D."/>
        </authorList>
    </citation>
    <scope>NUCLEOTIDE SEQUENCE [LARGE SCALE GENOMIC DNA]</scope>
    <source>
        <strain evidence="6 7">DS2154</strain>
    </source>
</reference>
<dbReference type="InterPro" id="IPR011330">
    <property type="entry name" value="Glyco_hydro/deAcase_b/a-brl"/>
</dbReference>
<dbReference type="InterPro" id="IPR045235">
    <property type="entry name" value="PuuE_HpPgdA-like"/>
</dbReference>
<dbReference type="Proteomes" id="UP001262754">
    <property type="component" value="Unassembled WGS sequence"/>
</dbReference>
<evidence type="ECO:0000256" key="4">
    <source>
        <dbReference type="ARBA" id="ARBA00032976"/>
    </source>
</evidence>
<dbReference type="InterPro" id="IPR014344">
    <property type="entry name" value="XrtA_polysacc_deacetyl"/>
</dbReference>
<dbReference type="Pfam" id="PF01522">
    <property type="entry name" value="Polysacc_deac_1"/>
    <property type="match status" value="1"/>
</dbReference>
<sequence length="247" mass="28089">MERNTQLILDVFAEASVRATFFTLGWIAVRHPGLVRRIADAGHEVASHGFSHIRVDSQTPEDFRDDVRKSRRVLEDIAGVPVRGYRAATFSVGPHTPWAWRTLEEEGYAYSSSVYPVARDFYGVPDAPRTAYRPDGATTLVEIPISTVRFGARNWPCGGGGYFRLLPYWLSRAAIDRVNRVDDMPAVFYIHPWELDPGQPRAGGAPLKSRLRHYVNLSKTHDRLRRLARDFRWDRIDRAFDLAGGPR</sequence>
<name>A0ABU1N1F5_9CAUL</name>
<protein>
    <recommendedName>
        <fullName evidence="3">Chitooligosaccharide deacetylase</fullName>
    </recommendedName>
    <alternativeName>
        <fullName evidence="4">Nodulation protein B</fullName>
    </alternativeName>
</protein>
<dbReference type="PANTHER" id="PTHR47561">
    <property type="entry name" value="POLYSACCHARIDE DEACETYLASE FAMILY PROTEIN (AFU_ORTHOLOGUE AFUA_6G05030)"/>
    <property type="match status" value="1"/>
</dbReference>
<dbReference type="SUPFAM" id="SSF88713">
    <property type="entry name" value="Glycoside hydrolase/deacetylase"/>
    <property type="match status" value="1"/>
</dbReference>